<dbReference type="GO" id="GO:0016829">
    <property type="term" value="F:lyase activity"/>
    <property type="evidence" value="ECO:0007669"/>
    <property type="project" value="UniProtKB-KW"/>
</dbReference>
<proteinExistence type="inferred from homology"/>
<dbReference type="PROSITE" id="PS50991">
    <property type="entry name" value="PYR_CT"/>
    <property type="match status" value="1"/>
</dbReference>
<keyword evidence="3 5" id="KW-0456">Lyase</keyword>
<dbReference type="EMBL" id="JBEDNQ010000012">
    <property type="protein sequence ID" value="MEQ3553986.1"/>
    <property type="molecule type" value="Genomic_DNA"/>
</dbReference>
<sequence length="318" mass="33637">MRLPERVSVTEVAPRDGLQSLGTWVSTEDKVRIVERMLDAGVTSIEVTAFSHPRMVPDLADADALLRALPRRRGVDYRALVPNLRGAERALDAGVTTAVALMTATSVYSLKNQGKTHPELLDQLVDVATWCRARELPCEAAIGLAFFDPYEAETPPERIMAILERLTDNGVSSVYLACSTGLDSPRRVHDLCARVLDTHPDLDLGLHIHTTNGFSSATVLAGLLAGVRRFESAVCGIGGGIAMPPGMADFGNLATEDLVHLLTLLDIDCGLDLPAVLRASDDVAGILGVRSVSPAARGATQESVLALSAAGSNGAAAR</sequence>
<dbReference type="SUPFAM" id="SSF51569">
    <property type="entry name" value="Aldolase"/>
    <property type="match status" value="1"/>
</dbReference>
<keyword evidence="6" id="KW-1185">Reference proteome</keyword>
<dbReference type="RefSeq" id="WP_349301051.1">
    <property type="nucleotide sequence ID" value="NZ_JBEDNQ010000012.1"/>
</dbReference>
<reference evidence="5 6" key="1">
    <citation type="submission" date="2024-03" db="EMBL/GenBank/DDBJ databases">
        <title>Draft genome sequence of Pseudonocardia nematodicida JCM 31783.</title>
        <authorList>
            <person name="Butdee W."/>
            <person name="Duangmal K."/>
        </authorList>
    </citation>
    <scope>NUCLEOTIDE SEQUENCE [LARGE SCALE GENOMIC DNA]</scope>
    <source>
        <strain evidence="5 6">JCM 31783</strain>
    </source>
</reference>
<dbReference type="PANTHER" id="PTHR42738">
    <property type="entry name" value="HYDROXYMETHYLGLUTARYL-COA LYASE"/>
    <property type="match status" value="1"/>
</dbReference>
<dbReference type="Pfam" id="PF00682">
    <property type="entry name" value="HMGL-like"/>
    <property type="match status" value="1"/>
</dbReference>
<evidence type="ECO:0000313" key="5">
    <source>
        <dbReference type="EMBL" id="MEQ3553986.1"/>
    </source>
</evidence>
<evidence type="ECO:0000256" key="1">
    <source>
        <dbReference type="ARBA" id="ARBA00009405"/>
    </source>
</evidence>
<dbReference type="PANTHER" id="PTHR42738:SF7">
    <property type="entry name" value="HYDROXYMETHYLGLUTARYL-COA LYASE"/>
    <property type="match status" value="1"/>
</dbReference>
<dbReference type="Proteomes" id="UP001494902">
    <property type="component" value="Unassembled WGS sequence"/>
</dbReference>
<evidence type="ECO:0000259" key="4">
    <source>
        <dbReference type="PROSITE" id="PS50991"/>
    </source>
</evidence>
<evidence type="ECO:0000256" key="3">
    <source>
        <dbReference type="ARBA" id="ARBA00023239"/>
    </source>
</evidence>
<dbReference type="InterPro" id="IPR043594">
    <property type="entry name" value="HMGL"/>
</dbReference>
<keyword evidence="2" id="KW-0479">Metal-binding</keyword>
<dbReference type="InterPro" id="IPR000891">
    <property type="entry name" value="PYR_CT"/>
</dbReference>
<organism evidence="5 6">
    <name type="scientific">Pseudonocardia nematodicida</name>
    <dbReference type="NCBI Taxonomy" id="1206997"/>
    <lineage>
        <taxon>Bacteria</taxon>
        <taxon>Bacillati</taxon>
        <taxon>Actinomycetota</taxon>
        <taxon>Actinomycetes</taxon>
        <taxon>Pseudonocardiales</taxon>
        <taxon>Pseudonocardiaceae</taxon>
        <taxon>Pseudonocardia</taxon>
    </lineage>
</organism>
<protein>
    <submittedName>
        <fullName evidence="5">Hydroxymethylglutaryl-CoA lyase</fullName>
    </submittedName>
</protein>
<name>A0ABV1KII8_9PSEU</name>
<gene>
    <name evidence="5" type="ORF">WIS52_26230</name>
</gene>
<dbReference type="InterPro" id="IPR013785">
    <property type="entry name" value="Aldolase_TIM"/>
</dbReference>
<comment type="caution">
    <text evidence="5">The sequence shown here is derived from an EMBL/GenBank/DDBJ whole genome shotgun (WGS) entry which is preliminary data.</text>
</comment>
<feature type="domain" description="Pyruvate carboxyltransferase" evidence="4">
    <location>
        <begin position="7"/>
        <end position="277"/>
    </location>
</feature>
<evidence type="ECO:0000313" key="6">
    <source>
        <dbReference type="Proteomes" id="UP001494902"/>
    </source>
</evidence>
<comment type="similarity">
    <text evidence="1">Belongs to the HMG-CoA lyase family.</text>
</comment>
<dbReference type="Gene3D" id="3.20.20.70">
    <property type="entry name" value="Aldolase class I"/>
    <property type="match status" value="1"/>
</dbReference>
<evidence type="ECO:0000256" key="2">
    <source>
        <dbReference type="ARBA" id="ARBA00022723"/>
    </source>
</evidence>
<accession>A0ABV1KII8</accession>